<dbReference type="Proteomes" id="UP000031675">
    <property type="component" value="Unassembled WGS sequence"/>
</dbReference>
<dbReference type="RefSeq" id="WP_040274172.1">
    <property type="nucleotide sequence ID" value="NZ_JROO01000028.1"/>
</dbReference>
<accession>A0A0C2JMY2</accession>
<comment type="caution">
    <text evidence="1">The sequence shown here is derived from an EMBL/GenBank/DDBJ whole genome shotgun (WGS) entry which is preliminary data.</text>
</comment>
<evidence type="ECO:0000313" key="1">
    <source>
        <dbReference type="EMBL" id="KIH98187.1"/>
    </source>
</evidence>
<reference evidence="2" key="1">
    <citation type="journal article" date="2015" name="Chem. Biol.">
        <title>Structure, bioactivity, and resistance mechanism of streptomonomicin, an unusual lasso Peptide from an understudied halophilic actinomycete.</title>
        <authorList>
            <person name="Metelev M."/>
            <person name="Tietz J.I."/>
            <person name="Melby J.O."/>
            <person name="Blair P.M."/>
            <person name="Zhu L."/>
            <person name="Livnat I."/>
            <person name="Severinov K."/>
            <person name="Mitchell D.A."/>
        </authorList>
    </citation>
    <scope>NUCLEOTIDE SEQUENCE [LARGE SCALE GENOMIC DNA]</scope>
    <source>
        <strain evidence="2">YIM 90003</strain>
    </source>
</reference>
<protein>
    <submittedName>
        <fullName evidence="1">Uncharacterized protein</fullName>
    </submittedName>
</protein>
<organism evidence="1 2">
    <name type="scientific">Streptomonospora alba</name>
    <dbReference type="NCBI Taxonomy" id="183763"/>
    <lineage>
        <taxon>Bacteria</taxon>
        <taxon>Bacillati</taxon>
        <taxon>Actinomycetota</taxon>
        <taxon>Actinomycetes</taxon>
        <taxon>Streptosporangiales</taxon>
        <taxon>Nocardiopsidaceae</taxon>
        <taxon>Streptomonospora</taxon>
    </lineage>
</organism>
<keyword evidence="2" id="KW-1185">Reference proteome</keyword>
<dbReference type="OrthoDB" id="3431161at2"/>
<proteinExistence type="predicted"/>
<name>A0A0C2JMY2_9ACTN</name>
<sequence length="63" mass="6887">MNEFMTALHLRIYDAVSALQKAREQGDEDLCLLQAGELEDLVEIAARHGVDIDCGYGDLAHAA</sequence>
<evidence type="ECO:0000313" key="2">
    <source>
        <dbReference type="Proteomes" id="UP000031675"/>
    </source>
</evidence>
<dbReference type="AlphaFoldDB" id="A0A0C2JMY2"/>
<gene>
    <name evidence="1" type="ORF">LP52_14790</name>
</gene>
<dbReference type="EMBL" id="JROO01000028">
    <property type="protein sequence ID" value="KIH98187.1"/>
    <property type="molecule type" value="Genomic_DNA"/>
</dbReference>